<feature type="domain" description="HNH nuclease" evidence="2">
    <location>
        <begin position="178"/>
        <end position="274"/>
    </location>
</feature>
<reference evidence="3 4" key="1">
    <citation type="submission" date="2018-07" db="EMBL/GenBank/DDBJ databases">
        <title>Section-level genome sequencing of Aspergillus section Nigri to investigate inter- and intra-species variation.</title>
        <authorList>
            <consortium name="DOE Joint Genome Institute"/>
            <person name="Vesth T.C."/>
            <person name="Nybo J.L."/>
            <person name="Theobald S."/>
            <person name="Frisvad J.C."/>
            <person name="Larsen T.O."/>
            <person name="Nielsen K.F."/>
            <person name="Hoof J.B."/>
            <person name="Brandl J."/>
            <person name="Salamov A."/>
            <person name="Riley R."/>
            <person name="Gladden J.M."/>
            <person name="Phatale P."/>
            <person name="Nielsen M.T."/>
            <person name="Lyhne E.K."/>
            <person name="Kogle M.E."/>
            <person name="Strasser K."/>
            <person name="McDonnell E."/>
            <person name="Barry K."/>
            <person name="Clum A."/>
            <person name="Chen C."/>
            <person name="Nolan M."/>
            <person name="Sandor L."/>
            <person name="Kuo A."/>
            <person name="Lipzen A."/>
            <person name="Hainaut M."/>
            <person name="Drula E."/>
            <person name="Tsang A."/>
            <person name="Magnuson J.K."/>
            <person name="Henrissat B."/>
            <person name="Wiebenga A."/>
            <person name="Simmons B.A."/>
            <person name="Makela M.R."/>
            <person name="De vries R.P."/>
            <person name="Grigoriev I.V."/>
            <person name="Mortensen U.H."/>
            <person name="Baker S.E."/>
            <person name="Andersen M.R."/>
        </authorList>
    </citation>
    <scope>NUCLEOTIDE SEQUENCE [LARGE SCALE GENOMIC DNA]</scope>
    <source>
        <strain evidence="3 4">ATCC 13496</strain>
    </source>
</reference>
<name>A0A370CA98_ASPNG</name>
<protein>
    <recommendedName>
        <fullName evidence="2">HNH nuclease domain-containing protein</fullName>
    </recommendedName>
</protein>
<dbReference type="Proteomes" id="UP000253845">
    <property type="component" value="Unassembled WGS sequence"/>
</dbReference>
<evidence type="ECO:0000256" key="1">
    <source>
        <dbReference type="SAM" id="MobiDB-lite"/>
    </source>
</evidence>
<accession>A0A370CA98</accession>
<gene>
    <name evidence="3" type="ORF">M747DRAFT_232588</name>
</gene>
<dbReference type="InterPro" id="IPR003615">
    <property type="entry name" value="HNH_nuc"/>
</dbReference>
<organism evidence="3 4">
    <name type="scientific">Aspergillus niger ATCC 13496</name>
    <dbReference type="NCBI Taxonomy" id="1353008"/>
    <lineage>
        <taxon>Eukaryota</taxon>
        <taxon>Fungi</taxon>
        <taxon>Dikarya</taxon>
        <taxon>Ascomycota</taxon>
        <taxon>Pezizomycotina</taxon>
        <taxon>Eurotiomycetes</taxon>
        <taxon>Eurotiomycetidae</taxon>
        <taxon>Eurotiales</taxon>
        <taxon>Aspergillaceae</taxon>
        <taxon>Aspergillus</taxon>
        <taxon>Aspergillus subgen. Circumdati</taxon>
    </lineage>
</organism>
<dbReference type="VEuPathDB" id="FungiDB:M747DRAFT_232588"/>
<dbReference type="EMBL" id="KZ851906">
    <property type="protein sequence ID" value="RDH22702.1"/>
    <property type="molecule type" value="Genomic_DNA"/>
</dbReference>
<evidence type="ECO:0000313" key="4">
    <source>
        <dbReference type="Proteomes" id="UP000253845"/>
    </source>
</evidence>
<evidence type="ECO:0000259" key="2">
    <source>
        <dbReference type="Pfam" id="PF13391"/>
    </source>
</evidence>
<dbReference type="AlphaFoldDB" id="A0A370CA98"/>
<feature type="region of interest" description="Disordered" evidence="1">
    <location>
        <begin position="1"/>
        <end position="44"/>
    </location>
</feature>
<dbReference type="Pfam" id="PF13391">
    <property type="entry name" value="HNH_2"/>
    <property type="match status" value="1"/>
</dbReference>
<proteinExistence type="predicted"/>
<sequence length="383" mass="43140">MSPSKKCKRTSPPAPLRRSARLNLQDATSRSTMPPPPPPQRGLSILSTDTEASETMLKLLRDANEIISQYAAQGRQNEDKLKPALQAFLEWLPDDGKVSIAKDILVATTDDLLHQVFFNLFTTLAVPMKTRSHAGSVKCSPHPHRLDAEEAVASTFDDPLEREKKFRDMCLRRDNYCCVVSGDMDVDKFCERGSPEGVISRDLEVAHIVPFSYVNWNTSTPLPQDSTIWEALMRCFPGIRQIGLSAETINHVFNGLTMEAPLHSSFGSFRLAFKRTDILHTYQCMTYSDFPTRNHMYLPENNIIKFKQALGAEDLPLPNPVLIDCHYRLAEILNASGMGERIDEHWRRWEDIKGSTAGHMLSPDGDTDLGCLLETALWHCVRS</sequence>
<evidence type="ECO:0000313" key="3">
    <source>
        <dbReference type="EMBL" id="RDH22702.1"/>
    </source>
</evidence>